<dbReference type="AlphaFoldDB" id="A0A7W1WQK5"/>
<dbReference type="InterPro" id="IPR034746">
    <property type="entry name" value="POTRA"/>
</dbReference>
<keyword evidence="11" id="KW-1185">Reference proteome</keyword>
<dbReference type="PANTHER" id="PTHR37820:SF1">
    <property type="entry name" value="CELL DIVISION PROTEIN FTSQ"/>
    <property type="match status" value="1"/>
</dbReference>
<comment type="caution">
    <text evidence="10">The sequence shown here is derived from an EMBL/GenBank/DDBJ whole genome shotgun (WGS) entry which is preliminary data.</text>
</comment>
<keyword evidence="3" id="KW-0132">Cell division</keyword>
<keyword evidence="2" id="KW-1003">Cell membrane</keyword>
<dbReference type="Proteomes" id="UP000535491">
    <property type="component" value="Unassembled WGS sequence"/>
</dbReference>
<dbReference type="GO" id="GO:0051301">
    <property type="term" value="P:cell division"/>
    <property type="evidence" value="ECO:0007669"/>
    <property type="project" value="UniProtKB-KW"/>
</dbReference>
<evidence type="ECO:0000256" key="1">
    <source>
        <dbReference type="ARBA" id="ARBA00004370"/>
    </source>
</evidence>
<sequence length="245" mass="27877">MERRVPPFPLRIGKKRSPSPWVFGFIFLFFMGMLFVLFLRSPLSEIERIEITGNQLLSEREILDRTHIAKGVSYFTVSGRAAEQSLRTLPEVKQVKVTKVFPNKVYIHVQEKPSTAILSIKGQQLLPILADGSILAHRPVSSVPTSIPVFRGWTASNPLLKIAVRQLAYLPAGIRREIETVKPVPDQADQVEIWSRRNHKIFVRASDLNEKMSYYPSLMNHPRGTLYLLESIWFAPDKAISGKSE</sequence>
<feature type="domain" description="POTRA" evidence="9">
    <location>
        <begin position="44"/>
        <end position="112"/>
    </location>
</feature>
<evidence type="ECO:0000259" key="9">
    <source>
        <dbReference type="PROSITE" id="PS51779"/>
    </source>
</evidence>
<evidence type="ECO:0000256" key="7">
    <source>
        <dbReference type="ARBA" id="ARBA00023306"/>
    </source>
</evidence>
<protein>
    <submittedName>
        <fullName evidence="10">FtsQ-type POTRA domain-containing protein</fullName>
    </submittedName>
</protein>
<keyword evidence="4 8" id="KW-0812">Transmembrane</keyword>
<evidence type="ECO:0000313" key="11">
    <source>
        <dbReference type="Proteomes" id="UP000535491"/>
    </source>
</evidence>
<evidence type="ECO:0000256" key="6">
    <source>
        <dbReference type="ARBA" id="ARBA00023136"/>
    </source>
</evidence>
<dbReference type="EMBL" id="JACEIQ010000006">
    <property type="protein sequence ID" value="MBA4494243.1"/>
    <property type="molecule type" value="Genomic_DNA"/>
</dbReference>
<dbReference type="InterPro" id="IPR013685">
    <property type="entry name" value="POTRA_FtsQ_type"/>
</dbReference>
<dbReference type="InterPro" id="IPR050487">
    <property type="entry name" value="FtsQ_DivIB"/>
</dbReference>
<dbReference type="PANTHER" id="PTHR37820">
    <property type="entry name" value="CELL DIVISION PROTEIN DIVIB"/>
    <property type="match status" value="1"/>
</dbReference>
<accession>A0A7W1WQK5</accession>
<comment type="subcellular location">
    <subcellularLocation>
        <location evidence="1">Membrane</location>
    </subcellularLocation>
</comment>
<keyword evidence="6 8" id="KW-0472">Membrane</keyword>
<evidence type="ECO:0000256" key="2">
    <source>
        <dbReference type="ARBA" id="ARBA00022475"/>
    </source>
</evidence>
<evidence type="ECO:0000256" key="4">
    <source>
        <dbReference type="ARBA" id="ARBA00022692"/>
    </source>
</evidence>
<organism evidence="10 11">
    <name type="scientific">Paenactinomyces guangxiensis</name>
    <dbReference type="NCBI Taxonomy" id="1490290"/>
    <lineage>
        <taxon>Bacteria</taxon>
        <taxon>Bacillati</taxon>
        <taxon>Bacillota</taxon>
        <taxon>Bacilli</taxon>
        <taxon>Bacillales</taxon>
        <taxon>Thermoactinomycetaceae</taxon>
        <taxon>Paenactinomyces</taxon>
    </lineage>
</organism>
<evidence type="ECO:0000256" key="5">
    <source>
        <dbReference type="ARBA" id="ARBA00022989"/>
    </source>
</evidence>
<evidence type="ECO:0000256" key="8">
    <source>
        <dbReference type="SAM" id="Phobius"/>
    </source>
</evidence>
<evidence type="ECO:0000313" key="10">
    <source>
        <dbReference type="EMBL" id="MBA4494243.1"/>
    </source>
</evidence>
<reference evidence="10 11" key="1">
    <citation type="submission" date="2020-07" db="EMBL/GenBank/DDBJ databases">
        <authorList>
            <person name="Feng H."/>
        </authorList>
    </citation>
    <scope>NUCLEOTIDE SEQUENCE [LARGE SCALE GENOMIC DNA]</scope>
    <source>
        <strain evidence="11">s-10</strain>
    </source>
</reference>
<gene>
    <name evidence="10" type="ORF">H1191_07990</name>
</gene>
<feature type="transmembrane region" description="Helical" evidence="8">
    <location>
        <begin position="21"/>
        <end position="39"/>
    </location>
</feature>
<dbReference type="PROSITE" id="PS51779">
    <property type="entry name" value="POTRA"/>
    <property type="match status" value="1"/>
</dbReference>
<dbReference type="RefSeq" id="WP_181751486.1">
    <property type="nucleotide sequence ID" value="NZ_JACEIQ010000006.1"/>
</dbReference>
<keyword evidence="7" id="KW-0131">Cell cycle</keyword>
<name>A0A7W1WQK5_9BACL</name>
<evidence type="ECO:0000256" key="3">
    <source>
        <dbReference type="ARBA" id="ARBA00022618"/>
    </source>
</evidence>
<dbReference type="GO" id="GO:0005886">
    <property type="term" value="C:plasma membrane"/>
    <property type="evidence" value="ECO:0007669"/>
    <property type="project" value="TreeGrafter"/>
</dbReference>
<dbReference type="Gene3D" id="3.10.20.310">
    <property type="entry name" value="membrane protein fhac"/>
    <property type="match status" value="1"/>
</dbReference>
<dbReference type="Gene3D" id="3.40.50.10960">
    <property type="match status" value="1"/>
</dbReference>
<proteinExistence type="predicted"/>
<dbReference type="Pfam" id="PF08478">
    <property type="entry name" value="POTRA_1"/>
    <property type="match status" value="1"/>
</dbReference>
<keyword evidence="5 8" id="KW-1133">Transmembrane helix</keyword>